<dbReference type="RefSeq" id="WP_210653900.1">
    <property type="nucleotide sequence ID" value="NZ_JAGKQQ010000001.1"/>
</dbReference>
<evidence type="ECO:0000259" key="8">
    <source>
        <dbReference type="Pfam" id="PF13087"/>
    </source>
</evidence>
<keyword evidence="11" id="KW-1185">Reference proteome</keyword>
<reference evidence="10 11" key="1">
    <citation type="submission" date="2021-04" db="EMBL/GenBank/DDBJ databases">
        <authorList>
            <person name="Ivanova A."/>
        </authorList>
    </citation>
    <scope>NUCLEOTIDE SEQUENCE [LARGE SCALE GENOMIC DNA]</scope>
    <source>
        <strain evidence="10 11">G18</strain>
    </source>
</reference>
<evidence type="ECO:0000256" key="5">
    <source>
        <dbReference type="ARBA" id="ARBA00022840"/>
    </source>
</evidence>
<dbReference type="Pfam" id="PF18741">
    <property type="entry name" value="MTES_1575"/>
    <property type="match status" value="1"/>
</dbReference>
<feature type="compositionally biased region" description="Basic and acidic residues" evidence="6">
    <location>
        <begin position="1279"/>
        <end position="1291"/>
    </location>
</feature>
<dbReference type="Pfam" id="PF13195">
    <property type="entry name" value="DUF4011"/>
    <property type="match status" value="1"/>
</dbReference>
<dbReference type="InterPro" id="IPR049468">
    <property type="entry name" value="Restrct_endonuc-II-like_dom"/>
</dbReference>
<evidence type="ECO:0000259" key="7">
    <source>
        <dbReference type="Pfam" id="PF13086"/>
    </source>
</evidence>
<evidence type="ECO:0000313" key="11">
    <source>
        <dbReference type="Proteomes" id="UP000676565"/>
    </source>
</evidence>
<feature type="domain" description="DNA2/NAM7 helicase helicase" evidence="7">
    <location>
        <begin position="1228"/>
        <end position="1273"/>
    </location>
</feature>
<dbReference type="PANTHER" id="PTHR43788:SF8">
    <property type="entry name" value="DNA-BINDING PROTEIN SMUBP-2"/>
    <property type="match status" value="1"/>
</dbReference>
<accession>A0ABS5BQX7</accession>
<keyword evidence="4" id="KW-0347">Helicase</keyword>
<dbReference type="InterPro" id="IPR025103">
    <property type="entry name" value="DUF4011"/>
</dbReference>
<dbReference type="Proteomes" id="UP000676565">
    <property type="component" value="Unassembled WGS sequence"/>
</dbReference>
<evidence type="ECO:0000313" key="10">
    <source>
        <dbReference type="EMBL" id="MBP3955842.1"/>
    </source>
</evidence>
<organism evidence="10 11">
    <name type="scientific">Gemmata palustris</name>
    <dbReference type="NCBI Taxonomy" id="2822762"/>
    <lineage>
        <taxon>Bacteria</taxon>
        <taxon>Pseudomonadati</taxon>
        <taxon>Planctomycetota</taxon>
        <taxon>Planctomycetia</taxon>
        <taxon>Gemmatales</taxon>
        <taxon>Gemmataceae</taxon>
        <taxon>Gemmata</taxon>
    </lineage>
</organism>
<comment type="caution">
    <text evidence="10">The sequence shown here is derived from an EMBL/GenBank/DDBJ whole genome shotgun (WGS) entry which is preliminary data.</text>
</comment>
<proteinExistence type="inferred from homology"/>
<dbReference type="SUPFAM" id="SSF52540">
    <property type="entry name" value="P-loop containing nucleoside triphosphate hydrolases"/>
    <property type="match status" value="2"/>
</dbReference>
<evidence type="ECO:0000256" key="3">
    <source>
        <dbReference type="ARBA" id="ARBA00022801"/>
    </source>
</evidence>
<dbReference type="EMBL" id="JAGKQQ010000001">
    <property type="protein sequence ID" value="MBP3955842.1"/>
    <property type="molecule type" value="Genomic_DNA"/>
</dbReference>
<sequence>MPTDLDARLAEWRKALLDTTKRNRLIKFVAGRIGGVSLMHPLAPDFWRQLVQDGHRLTFAWKRDILGLPQDVLDAEMLSSDFDPTTGTTQTNEDAVRRDLLEQCLRSNRLKPAHLLTDQTDRQLAARLIRLKRLSDEAQTDHGVTTLFAAFGFLRWYESADSEEEVRSPLLLVPVKLERETVESAFTLVAEEDDILPNHCLAELLQTQFRIKLPAANEYTLDPEDPECAAKYFALVADRVKDIPRWGVVPEAALGVFNFQKLAMWEDLGRNAEKVKSHPVCRAVAGDGAVALQPPGDLPTAEQLDAVVAPIAAVHILDADSSQHEAIEAVKRGAHLVMDGPPGTGKSQTISNMIAEALQSGKTVLFVSEKTAALEVVKRRLDRCGLGDFCLELHSHKANKREVVTELGRCLELKPVGAPDVDSQLSQLAESRRKLNDFVAELHAVRAPLGMSVFRVHGEVAKLGSLPARSRIAVLDVLSKDAAYLQTCDDVLTRLGDCAPVVANPTGHPWRGCKLVTFSQEAKDDARFHLSRLAGAIPAAEKAVATLAEAGVGPEPPSVLEWDAAVADARSLLPLSFFPPEWFATDPRAAAQRAVELHQAVLESRELSAKLPEFDIAAVKQAASQIDSLGAVNADRERLTAGAALTLRNRLVAVQQTANAVRQLETLATELDRAALAATQALGVSRVPELAKLAECVHLGDVVGRVGAGPRAWGTAGRRKELLAVVSRADEQDRAAQAVRTELITRFSPVAFVPESSAIARDAVQAGRSFWSRLFPRWWGLSKQVSAWYASSPRTGTPLRADVAALAGYHQQAEAARQVVGAYGNELMKDTTGGPDWTGTLDALRAVETLEERGVKHEALSKRDRKALGDSATALEAAERAFRDRLAVVASDFAALPLDAKTPAEVRAWLMTEVTALEREASGLQALVNLLAQGQDIPGGRIRDAATSAARLATVAARLKQLEEGQPTDDRVRAERAALGEELLRLLDRWKRPVLPQLRGVLTEPSARDRLKSAIQQNETARGGTFATSWEHVTRAVFDPAATVSTNVVLNNLPLAELTLWASDRAADADRVFEWVRFVHVERDAGAAGLGGVLEEVRAGEFGVEHAAEAFRSRFFRLWLDAIHQQAPLLGEFTTDKQERLVSRFAELDRLSVRTAGDRVRAQLLGKPNRPRVRDGAPDASELGILLREVNKKRRHLPLRHLFAKMPTLLPRIKPCLMMSPLAVSTYLDNPEFAFDLVIFDEASQVRPHDAVCAIYRGKQLVVGGDPKQLPPTDFFARSGEDTSDEPHPDEGGTGGFESLLDVCLSLGICRKRLRWHYRSRREALIAFSNKFFYSSSLITFPSADDATSPAVRFVKVPEGRFKDGVNPIEAKRVAALVMEHARQTPDQSLGVIAFSQRQQDRILDELEVLRRANKGAEDFFAADRPDPFFVKNLENVQGDERDVVVLSIGYGPDDAGKVAMRFGPLNRQGGERRLNVAVTRARRAMCVISSMTSNDVDLTRTEAEGAKLLKAFLDFAERGPAALAAVVTEAGRRGADSPFEQEVGDELARRGLTIHRQVGCGGYLIDLAITDAGGGKYLLGVECDGATYHSAATARDRDRLRQAVLEGLGWRLVRVWSTDWVRDRNSQVNRVLAALEAARKPPAKVAPAPEPEVVAAVKLKPVKEVELDFDSIEKVSDSVLHATLIASLTEFGTMPAEDLISAVSKRLGFKRVGPKIRERVAQAINALSAEGTLTSTEDNVVKVVQKA</sequence>
<evidence type="ECO:0000256" key="2">
    <source>
        <dbReference type="ARBA" id="ARBA00022741"/>
    </source>
</evidence>
<evidence type="ECO:0000256" key="4">
    <source>
        <dbReference type="ARBA" id="ARBA00022806"/>
    </source>
</evidence>
<comment type="similarity">
    <text evidence="1">Belongs to the DNA2/NAM7 helicase family.</text>
</comment>
<dbReference type="PANTHER" id="PTHR43788">
    <property type="entry name" value="DNA2/NAM7 HELICASE FAMILY MEMBER"/>
    <property type="match status" value="1"/>
</dbReference>
<keyword evidence="2" id="KW-0547">Nucleotide-binding</keyword>
<evidence type="ECO:0000256" key="6">
    <source>
        <dbReference type="SAM" id="MobiDB-lite"/>
    </source>
</evidence>
<dbReference type="Pfam" id="PF13087">
    <property type="entry name" value="AAA_12"/>
    <property type="match status" value="1"/>
</dbReference>
<dbReference type="InterPro" id="IPR041679">
    <property type="entry name" value="DNA2/NAM7-like_C"/>
</dbReference>
<feature type="domain" description="DNA2/NAM7 helicase-like C-terminal" evidence="8">
    <location>
        <begin position="1299"/>
        <end position="1491"/>
    </location>
</feature>
<dbReference type="InterPro" id="IPR041677">
    <property type="entry name" value="DNA2/NAM7_AAA_11"/>
</dbReference>
<dbReference type="CDD" id="cd18808">
    <property type="entry name" value="SF1_C_Upf1"/>
    <property type="match status" value="1"/>
</dbReference>
<evidence type="ECO:0000259" key="9">
    <source>
        <dbReference type="Pfam" id="PF18741"/>
    </source>
</evidence>
<feature type="region of interest" description="Disordered" evidence="6">
    <location>
        <begin position="1273"/>
        <end position="1293"/>
    </location>
</feature>
<dbReference type="Gene3D" id="3.40.50.300">
    <property type="entry name" value="P-loop containing nucleotide triphosphate hydrolases"/>
    <property type="match status" value="3"/>
</dbReference>
<dbReference type="InterPro" id="IPR050534">
    <property type="entry name" value="Coronavir_polyprotein_1ab"/>
</dbReference>
<dbReference type="SUPFAM" id="SSF52980">
    <property type="entry name" value="Restriction endonuclease-like"/>
    <property type="match status" value="1"/>
</dbReference>
<dbReference type="InterPro" id="IPR011335">
    <property type="entry name" value="Restrct_endonuc-II-like"/>
</dbReference>
<dbReference type="Pfam" id="PF13086">
    <property type="entry name" value="AAA_11"/>
    <property type="match status" value="1"/>
</dbReference>
<gene>
    <name evidence="10" type="ORF">J8F10_11155</name>
</gene>
<evidence type="ECO:0000256" key="1">
    <source>
        <dbReference type="ARBA" id="ARBA00007913"/>
    </source>
</evidence>
<dbReference type="Gene3D" id="3.40.960.10">
    <property type="entry name" value="VSR Endonuclease"/>
    <property type="match status" value="1"/>
</dbReference>
<keyword evidence="3" id="KW-0378">Hydrolase</keyword>
<dbReference type="InterPro" id="IPR027417">
    <property type="entry name" value="P-loop_NTPase"/>
</dbReference>
<keyword evidence="5" id="KW-0067">ATP-binding</keyword>
<dbReference type="InterPro" id="IPR047187">
    <property type="entry name" value="SF1_C_Upf1"/>
</dbReference>
<feature type="domain" description="Restriction endonuclease type II-like" evidence="9">
    <location>
        <begin position="1540"/>
        <end position="1636"/>
    </location>
</feature>
<name>A0ABS5BQX7_9BACT</name>
<protein>
    <submittedName>
        <fullName evidence="10">DUF4011 domain-containing protein</fullName>
    </submittedName>
</protein>